<keyword evidence="4 6" id="KW-0472">Membrane</keyword>
<reference evidence="8" key="2">
    <citation type="submission" date="2020-05" db="EMBL/GenBank/DDBJ databases">
        <authorList>
            <person name="Kim H.-S."/>
            <person name="Proctor R.H."/>
            <person name="Brown D.W."/>
        </authorList>
    </citation>
    <scope>NUCLEOTIDE SEQUENCE</scope>
    <source>
        <strain evidence="8">NRRL 20472</strain>
    </source>
</reference>
<sequence length="362" mass="39965">MTGWTYNTLGDPPTDGPQITSLAIVFTAVALITVVLRVYVRGYMLKAFGADDWIIIATWIASCGFAIVTVIQSKWGLGLKSLDDLPLENYYTFMLLQFVGAPFYISSILGFKLSLLISYLRFMGAGFWYKTTVGVSVACTLFHLSFLISQINLCTPVRKQWDTSIKYGSCLDGVPMYTTMASLTIVFDVIVMVLPFPTLLKLQMANRKKVVLLGLFAMGVFISIIQIIRIQTIKSLSNLLDSAGLIKWSMIENNLGIMVASIPTLAPLVRYFSEQSRVGSRSRSKSQNNSGYALQATWRNNLSRRSGVQALGSGVDRHDGESAEDILAGEEGILRKTEIVIKTTAHGSLQDEQLTPSHYLAK</sequence>
<dbReference type="InterPro" id="IPR049326">
    <property type="entry name" value="Rhodopsin_dom_fungi"/>
</dbReference>
<keyword evidence="3 6" id="KW-1133">Transmembrane helix</keyword>
<comment type="caution">
    <text evidence="8">The sequence shown here is derived from an EMBL/GenBank/DDBJ whole genome shotgun (WGS) entry which is preliminary data.</text>
</comment>
<feature type="domain" description="Rhodopsin" evidence="7">
    <location>
        <begin position="36"/>
        <end position="270"/>
    </location>
</feature>
<dbReference type="EMBL" id="JABEXW010000127">
    <property type="protein sequence ID" value="KAF4970346.1"/>
    <property type="molecule type" value="Genomic_DNA"/>
</dbReference>
<evidence type="ECO:0000256" key="6">
    <source>
        <dbReference type="SAM" id="Phobius"/>
    </source>
</evidence>
<protein>
    <recommendedName>
        <fullName evidence="7">Rhodopsin domain-containing protein</fullName>
    </recommendedName>
</protein>
<feature type="transmembrane region" description="Helical" evidence="6">
    <location>
        <begin position="127"/>
        <end position="148"/>
    </location>
</feature>
<evidence type="ECO:0000313" key="8">
    <source>
        <dbReference type="EMBL" id="KAF4970346.1"/>
    </source>
</evidence>
<dbReference type="OrthoDB" id="3529975at2759"/>
<dbReference type="GO" id="GO:0016020">
    <property type="term" value="C:membrane"/>
    <property type="evidence" value="ECO:0007669"/>
    <property type="project" value="UniProtKB-SubCell"/>
</dbReference>
<dbReference type="Proteomes" id="UP000622797">
    <property type="component" value="Unassembled WGS sequence"/>
</dbReference>
<feature type="transmembrane region" description="Helical" evidence="6">
    <location>
        <begin position="210"/>
        <end position="230"/>
    </location>
</feature>
<organism evidence="8 9">
    <name type="scientific">Fusarium sarcochroum</name>
    <dbReference type="NCBI Taxonomy" id="1208366"/>
    <lineage>
        <taxon>Eukaryota</taxon>
        <taxon>Fungi</taxon>
        <taxon>Dikarya</taxon>
        <taxon>Ascomycota</taxon>
        <taxon>Pezizomycotina</taxon>
        <taxon>Sordariomycetes</taxon>
        <taxon>Hypocreomycetidae</taxon>
        <taxon>Hypocreales</taxon>
        <taxon>Nectriaceae</taxon>
        <taxon>Fusarium</taxon>
        <taxon>Fusarium lateritium species complex</taxon>
    </lineage>
</organism>
<evidence type="ECO:0000256" key="5">
    <source>
        <dbReference type="ARBA" id="ARBA00038359"/>
    </source>
</evidence>
<feature type="transmembrane region" description="Helical" evidence="6">
    <location>
        <begin position="255"/>
        <end position="273"/>
    </location>
</feature>
<evidence type="ECO:0000256" key="4">
    <source>
        <dbReference type="ARBA" id="ARBA00023136"/>
    </source>
</evidence>
<dbReference type="Pfam" id="PF20684">
    <property type="entry name" value="Fung_rhodopsin"/>
    <property type="match status" value="1"/>
</dbReference>
<evidence type="ECO:0000256" key="2">
    <source>
        <dbReference type="ARBA" id="ARBA00022692"/>
    </source>
</evidence>
<dbReference type="PANTHER" id="PTHR33048:SF64">
    <property type="entry name" value="INTEGRAL MEMBRANE PROTEIN"/>
    <property type="match status" value="1"/>
</dbReference>
<feature type="transmembrane region" description="Helical" evidence="6">
    <location>
        <begin position="176"/>
        <end position="198"/>
    </location>
</feature>
<dbReference type="InterPro" id="IPR052337">
    <property type="entry name" value="SAT4-like"/>
</dbReference>
<feature type="transmembrane region" description="Helical" evidence="6">
    <location>
        <begin position="20"/>
        <end position="40"/>
    </location>
</feature>
<proteinExistence type="inferred from homology"/>
<evidence type="ECO:0000313" key="9">
    <source>
        <dbReference type="Proteomes" id="UP000622797"/>
    </source>
</evidence>
<reference evidence="8" key="1">
    <citation type="journal article" date="2020" name="BMC Genomics">
        <title>Correction to: Identification and distribution of gene clusters required for synthesis of sphingolipid metabolism inhibitors in diverse species of the filamentous fungus Fusarium.</title>
        <authorList>
            <person name="Kim H.S."/>
            <person name="Lohmar J.M."/>
            <person name="Busman M."/>
            <person name="Brown D.W."/>
            <person name="Naumann T.A."/>
            <person name="Divon H.H."/>
            <person name="Lysoe E."/>
            <person name="Uhlig S."/>
            <person name="Proctor R.H."/>
        </authorList>
    </citation>
    <scope>NUCLEOTIDE SEQUENCE</scope>
    <source>
        <strain evidence="8">NRRL 20472</strain>
    </source>
</reference>
<dbReference type="PANTHER" id="PTHR33048">
    <property type="entry name" value="PTH11-LIKE INTEGRAL MEMBRANE PROTEIN (AFU_ORTHOLOGUE AFUA_5G11245)"/>
    <property type="match status" value="1"/>
</dbReference>
<evidence type="ECO:0000256" key="3">
    <source>
        <dbReference type="ARBA" id="ARBA00022989"/>
    </source>
</evidence>
<keyword evidence="2 6" id="KW-0812">Transmembrane</keyword>
<evidence type="ECO:0000256" key="1">
    <source>
        <dbReference type="ARBA" id="ARBA00004141"/>
    </source>
</evidence>
<evidence type="ECO:0000259" key="7">
    <source>
        <dbReference type="Pfam" id="PF20684"/>
    </source>
</evidence>
<comment type="subcellular location">
    <subcellularLocation>
        <location evidence="1">Membrane</location>
        <topology evidence="1">Multi-pass membrane protein</topology>
    </subcellularLocation>
</comment>
<comment type="similarity">
    <text evidence="5">Belongs to the SAT4 family.</text>
</comment>
<dbReference type="AlphaFoldDB" id="A0A8H4U5W9"/>
<feature type="transmembrane region" description="Helical" evidence="6">
    <location>
        <begin position="52"/>
        <end position="71"/>
    </location>
</feature>
<keyword evidence="9" id="KW-1185">Reference proteome</keyword>
<feature type="transmembrane region" description="Helical" evidence="6">
    <location>
        <begin position="91"/>
        <end position="115"/>
    </location>
</feature>
<name>A0A8H4U5W9_9HYPO</name>
<accession>A0A8H4U5W9</accession>
<gene>
    <name evidence="8" type="ORF">FSARC_2602</name>
</gene>